<reference evidence="1" key="1">
    <citation type="submission" date="2021-02" db="EMBL/GenBank/DDBJ databases">
        <authorList>
            <person name="Palmer J.M."/>
        </authorList>
    </citation>
    <scope>NUCLEOTIDE SEQUENCE</scope>
    <source>
        <strain evidence="1">SCRP734</strain>
    </source>
</reference>
<protein>
    <submittedName>
        <fullName evidence="1">Uncharacterized protein</fullName>
    </submittedName>
</protein>
<sequence>MMVALQLKLLQEALGEAASLFCLDTVDLGEGCASVDDAFYMLQVVAQNVVELLESGYDVSAIQTQCAALHPRIDGFVDVLNRQTAARYVLPQDAILQQLDELRCGMEMVSPKQVKDPDNSESTEERHQRAWANLEGSYYVDGGSCTWSELLQWGKSNESPSSYKCILMLRTFEAFMFERARRLTDDGAHDNSFSCESVQDLVTQYEQVVTQWCRLPRMTSVLTVEQRSRKLLAMWIAFCLVHERCVHAVPLCAQYNIALVWKDLQVAVLNDHAAISALQRVAKYTRA</sequence>
<dbReference type="OrthoDB" id="164491at2759"/>
<evidence type="ECO:0000313" key="2">
    <source>
        <dbReference type="Proteomes" id="UP000694044"/>
    </source>
</evidence>
<name>A0A8T1VCV7_9STRA</name>
<proteinExistence type="predicted"/>
<dbReference type="EMBL" id="JAGDFM010000454">
    <property type="protein sequence ID" value="KAG7378090.1"/>
    <property type="molecule type" value="Genomic_DNA"/>
</dbReference>
<gene>
    <name evidence="1" type="ORF">PHYPSEUDO_010562</name>
</gene>
<keyword evidence="2" id="KW-1185">Reference proteome</keyword>
<accession>A0A8T1VCV7</accession>
<dbReference type="Proteomes" id="UP000694044">
    <property type="component" value="Unassembled WGS sequence"/>
</dbReference>
<comment type="caution">
    <text evidence="1">The sequence shown here is derived from an EMBL/GenBank/DDBJ whole genome shotgun (WGS) entry which is preliminary data.</text>
</comment>
<evidence type="ECO:0000313" key="1">
    <source>
        <dbReference type="EMBL" id="KAG7378090.1"/>
    </source>
</evidence>
<organism evidence="1 2">
    <name type="scientific">Phytophthora pseudosyringae</name>
    <dbReference type="NCBI Taxonomy" id="221518"/>
    <lineage>
        <taxon>Eukaryota</taxon>
        <taxon>Sar</taxon>
        <taxon>Stramenopiles</taxon>
        <taxon>Oomycota</taxon>
        <taxon>Peronosporomycetes</taxon>
        <taxon>Peronosporales</taxon>
        <taxon>Peronosporaceae</taxon>
        <taxon>Phytophthora</taxon>
    </lineage>
</organism>
<dbReference type="AlphaFoldDB" id="A0A8T1VCV7"/>